<gene>
    <name evidence="3" type="ORF">GPM918_LOCUS37928</name>
    <name evidence="2" type="ORF">OVA965_LOCUS35069</name>
    <name evidence="5" type="ORF">SRO942_LOCUS38714</name>
    <name evidence="4" type="ORF">TMI583_LOCUS36024</name>
</gene>
<evidence type="ECO:0000313" key="2">
    <source>
        <dbReference type="EMBL" id="CAF1456730.1"/>
    </source>
</evidence>
<dbReference type="Proteomes" id="UP000681722">
    <property type="component" value="Unassembled WGS sequence"/>
</dbReference>
<dbReference type="AlphaFoldDB" id="A0A815VDC8"/>
<protein>
    <submittedName>
        <fullName evidence="3">Uncharacterized protein</fullName>
    </submittedName>
</protein>
<evidence type="ECO:0000313" key="6">
    <source>
        <dbReference type="Proteomes" id="UP000663829"/>
    </source>
</evidence>
<evidence type="ECO:0000313" key="3">
    <source>
        <dbReference type="EMBL" id="CAF1528662.1"/>
    </source>
</evidence>
<dbReference type="Proteomes" id="UP000663829">
    <property type="component" value="Unassembled WGS sequence"/>
</dbReference>
<comment type="caution">
    <text evidence="3">The sequence shown here is derived from an EMBL/GenBank/DDBJ whole genome shotgun (WGS) entry which is preliminary data.</text>
</comment>
<feature type="compositionally biased region" description="Basic and acidic residues" evidence="1">
    <location>
        <begin position="105"/>
        <end position="114"/>
    </location>
</feature>
<sequence length="160" mass="18512">MSQPLKTELKKTDATLDTNFIADLVKTLLRLTPVEVQTEKVESDTEQINIRKHDRCKIKYHYVLPLHDDDTPQQGKFLKYYKPLVVRNQLSFTDAQCNEESLAGGKEDNGHDRDADDSEDPDHDGDSELEEEKPISAFNEEILLFPLPIDKKYLQHLVRF</sequence>
<name>A0A815VDC8_9BILA</name>
<accession>A0A815VDC8</accession>
<reference evidence="3" key="1">
    <citation type="submission" date="2021-02" db="EMBL/GenBank/DDBJ databases">
        <authorList>
            <person name="Nowell W R."/>
        </authorList>
    </citation>
    <scope>NUCLEOTIDE SEQUENCE</scope>
</reference>
<dbReference type="Proteomes" id="UP000682733">
    <property type="component" value="Unassembled WGS sequence"/>
</dbReference>
<evidence type="ECO:0000256" key="1">
    <source>
        <dbReference type="SAM" id="MobiDB-lite"/>
    </source>
</evidence>
<dbReference type="EMBL" id="CAJOBA010052017">
    <property type="protein sequence ID" value="CAF4250651.1"/>
    <property type="molecule type" value="Genomic_DNA"/>
</dbReference>
<dbReference type="EMBL" id="CAJNOK010030164">
    <property type="protein sequence ID" value="CAF1456730.1"/>
    <property type="molecule type" value="Genomic_DNA"/>
</dbReference>
<dbReference type="Proteomes" id="UP000677228">
    <property type="component" value="Unassembled WGS sequence"/>
</dbReference>
<evidence type="ECO:0000313" key="4">
    <source>
        <dbReference type="EMBL" id="CAF4250651.1"/>
    </source>
</evidence>
<proteinExistence type="predicted"/>
<dbReference type="EMBL" id="CAJNOQ010024564">
    <property type="protein sequence ID" value="CAF1528662.1"/>
    <property type="molecule type" value="Genomic_DNA"/>
</dbReference>
<organism evidence="3 6">
    <name type="scientific">Didymodactylos carnosus</name>
    <dbReference type="NCBI Taxonomy" id="1234261"/>
    <lineage>
        <taxon>Eukaryota</taxon>
        <taxon>Metazoa</taxon>
        <taxon>Spiralia</taxon>
        <taxon>Gnathifera</taxon>
        <taxon>Rotifera</taxon>
        <taxon>Eurotatoria</taxon>
        <taxon>Bdelloidea</taxon>
        <taxon>Philodinida</taxon>
        <taxon>Philodinidae</taxon>
        <taxon>Didymodactylos</taxon>
    </lineage>
</organism>
<evidence type="ECO:0000313" key="5">
    <source>
        <dbReference type="EMBL" id="CAF4387835.1"/>
    </source>
</evidence>
<feature type="region of interest" description="Disordered" evidence="1">
    <location>
        <begin position="97"/>
        <end position="135"/>
    </location>
</feature>
<keyword evidence="6" id="KW-1185">Reference proteome</keyword>
<dbReference type="EMBL" id="CAJOBC010090134">
    <property type="protein sequence ID" value="CAF4387835.1"/>
    <property type="molecule type" value="Genomic_DNA"/>
</dbReference>
<feature type="compositionally biased region" description="Acidic residues" evidence="1">
    <location>
        <begin position="115"/>
        <end position="131"/>
    </location>
</feature>